<dbReference type="Proteomes" id="UP000825935">
    <property type="component" value="Chromosome 13"/>
</dbReference>
<dbReference type="OMA" id="EANNIMH"/>
<dbReference type="AlphaFoldDB" id="A0A8T2TEA4"/>
<gene>
    <name evidence="2" type="ORF">KP509_13G027800</name>
</gene>
<feature type="region of interest" description="Disordered" evidence="1">
    <location>
        <begin position="647"/>
        <end position="677"/>
    </location>
</feature>
<proteinExistence type="predicted"/>
<feature type="region of interest" description="Disordered" evidence="1">
    <location>
        <begin position="576"/>
        <end position="625"/>
    </location>
</feature>
<dbReference type="EMBL" id="CM035418">
    <property type="protein sequence ID" value="KAH7420880.1"/>
    <property type="molecule type" value="Genomic_DNA"/>
</dbReference>
<feature type="compositionally biased region" description="Low complexity" evidence="1">
    <location>
        <begin position="396"/>
        <end position="405"/>
    </location>
</feature>
<organism evidence="2 3">
    <name type="scientific">Ceratopteris richardii</name>
    <name type="common">Triangle waterfern</name>
    <dbReference type="NCBI Taxonomy" id="49495"/>
    <lineage>
        <taxon>Eukaryota</taxon>
        <taxon>Viridiplantae</taxon>
        <taxon>Streptophyta</taxon>
        <taxon>Embryophyta</taxon>
        <taxon>Tracheophyta</taxon>
        <taxon>Polypodiopsida</taxon>
        <taxon>Polypodiidae</taxon>
        <taxon>Polypodiales</taxon>
        <taxon>Pteridineae</taxon>
        <taxon>Pteridaceae</taxon>
        <taxon>Parkerioideae</taxon>
        <taxon>Ceratopteris</taxon>
    </lineage>
</organism>
<protein>
    <submittedName>
        <fullName evidence="2">Uncharacterized protein</fullName>
    </submittedName>
</protein>
<dbReference type="PANTHER" id="PTHR33701">
    <property type="entry name" value="TRANSMEMBRANE PROTEIN"/>
    <property type="match status" value="1"/>
</dbReference>
<feature type="compositionally biased region" description="Basic and acidic residues" evidence="1">
    <location>
        <begin position="83"/>
        <end position="101"/>
    </location>
</feature>
<name>A0A8T2TEA4_CERRI</name>
<feature type="compositionally biased region" description="Polar residues" evidence="1">
    <location>
        <begin position="201"/>
        <end position="217"/>
    </location>
</feature>
<feature type="region of interest" description="Disordered" evidence="1">
    <location>
        <begin position="1"/>
        <end position="32"/>
    </location>
</feature>
<feature type="compositionally biased region" description="Low complexity" evidence="1">
    <location>
        <begin position="606"/>
        <end position="623"/>
    </location>
</feature>
<dbReference type="PANTHER" id="PTHR33701:SF2">
    <property type="entry name" value="TRANSMEMBRANE PROTEIN"/>
    <property type="match status" value="1"/>
</dbReference>
<keyword evidence="3" id="KW-1185">Reference proteome</keyword>
<feature type="region of interest" description="Disordered" evidence="1">
    <location>
        <begin position="83"/>
        <end position="140"/>
    </location>
</feature>
<sequence>MGDLRVADPQAEAPSFERHLSMDGFTPQPEDKSAMTIEFLRARLLAERSTSRAAQQQAQQLATKVTELEQRIELEMNRRRNLEGLREKDGDSDLFKDRISDDGYVGSQPENSANTFRQNDSNSISESFMGEGSPGVSDEHVSELCVPAKDGDEADDGDGRNNLTGSRKGILYWTGLNDRNKRQLHLKEWVQSPTDLMRNFSPRSFGSMSPDSVSPSKRWSGKSVRQIRSRSFSLKADEHKETDDHFKDVHRSDACSEEYRMHEPDHQIEEHEIEGKQQRIWNPDLQEQMNFYSGQRHEEDKQIAFTELDEQVPKDKSERTETAETADGFVMHQTAEDETLLKNAMKDTHCSVGRLPVADYEANNIMHVDTDGCQLSQGPPSEVIEAIEEDNRNIKSSTSASAAASCDGKSITQNSVIDRQEILDDPSETVEDDMEDGINMSQAELMAKVPAYVSSDEQKKGVQDDNFSSSTTHQFYNNMVLGFSLSEESLDQPEENKRSSDEQVGSIIPYYPQRSIEAASERSSFYASSNSSNQGSTSSLDKLSYRKEGIPLVKVSGYPRTPEAISREGSQNTLKKWGYTVESPSPTREDDDIRKSRSYRDRAWQSFHSSSGHKSSNIGSSKGLMNSSWDEIFNKKIRSQAEQNAKVHGTLSREPFPSFNDSTQPRLPPHHIHTPRKQNPMEKKAFHHQHPYSSPQLPNTYERRHPSTHIHGKSMDAGLDRVMEVLRALEIAKQQVESSNEPSVYPLKYSAHSPPNVSPYHPSWSPTRNAAPFIYNMEDEYQNVFQQRTPTSIHSHWNRDEPRGDWRGSYYGYPSYQPQYR</sequence>
<evidence type="ECO:0000256" key="1">
    <source>
        <dbReference type="SAM" id="MobiDB-lite"/>
    </source>
</evidence>
<dbReference type="OrthoDB" id="1939754at2759"/>
<evidence type="ECO:0000313" key="2">
    <source>
        <dbReference type="EMBL" id="KAH7420880.1"/>
    </source>
</evidence>
<feature type="region of interest" description="Disordered" evidence="1">
    <location>
        <begin position="394"/>
        <end position="433"/>
    </location>
</feature>
<evidence type="ECO:0000313" key="3">
    <source>
        <dbReference type="Proteomes" id="UP000825935"/>
    </source>
</evidence>
<accession>A0A8T2TEA4</accession>
<reference evidence="2" key="1">
    <citation type="submission" date="2021-08" db="EMBL/GenBank/DDBJ databases">
        <title>WGS assembly of Ceratopteris richardii.</title>
        <authorList>
            <person name="Marchant D.B."/>
            <person name="Chen G."/>
            <person name="Jenkins J."/>
            <person name="Shu S."/>
            <person name="Leebens-Mack J."/>
            <person name="Grimwood J."/>
            <person name="Schmutz J."/>
            <person name="Soltis P."/>
            <person name="Soltis D."/>
            <person name="Chen Z.-H."/>
        </authorList>
    </citation>
    <scope>NUCLEOTIDE SEQUENCE</scope>
    <source>
        <strain evidence="2">Whitten #5841</strain>
        <tissue evidence="2">Leaf</tissue>
    </source>
</reference>
<feature type="compositionally biased region" description="Polar residues" evidence="1">
    <location>
        <begin position="108"/>
        <end position="126"/>
    </location>
</feature>
<comment type="caution">
    <text evidence="2">The sequence shown here is derived from an EMBL/GenBank/DDBJ whole genome shotgun (WGS) entry which is preliminary data.</text>
</comment>
<feature type="compositionally biased region" description="Acidic residues" evidence="1">
    <location>
        <begin position="423"/>
        <end position="433"/>
    </location>
</feature>
<feature type="compositionally biased region" description="Basic and acidic residues" evidence="1">
    <location>
        <begin position="587"/>
        <end position="603"/>
    </location>
</feature>
<feature type="region of interest" description="Disordered" evidence="1">
    <location>
        <begin position="200"/>
        <end position="222"/>
    </location>
</feature>